<sequence>MKINSLILFIAGLSLTSCFDAPDYPDTPKIEYNDVLFKVVGDNSDPDSLIIVIKFEDGDGDLGLRATESTAPYNLKNYYSNKTGKLFDFANEGAEDLMTIDDIGVIDTLPPFEGFYKCISWDTQPEIYYQDGTQLEDTVYFQFNKRYHNIYIDYLILEAGEFKKFDWRREIDCSIDYNGRFPLLNDTPDKARVLEGSLRYGMVSTGFKPLFTGKTMKLRIQIIDRKGHFSNVVETPEFRLSEIQVN</sequence>
<proteinExistence type="predicted"/>
<organism evidence="1 2">
    <name type="scientific">Fulvivirga imtechensis AK7</name>
    <dbReference type="NCBI Taxonomy" id="1237149"/>
    <lineage>
        <taxon>Bacteria</taxon>
        <taxon>Pseudomonadati</taxon>
        <taxon>Bacteroidota</taxon>
        <taxon>Cytophagia</taxon>
        <taxon>Cytophagales</taxon>
        <taxon>Fulvivirgaceae</taxon>
        <taxon>Fulvivirga</taxon>
    </lineage>
</organism>
<keyword evidence="2" id="KW-1185">Reference proteome</keyword>
<accession>L8JMU5</accession>
<dbReference type="EMBL" id="AMZN01000070">
    <property type="protein sequence ID" value="ELR69563.1"/>
    <property type="molecule type" value="Genomic_DNA"/>
</dbReference>
<evidence type="ECO:0008006" key="3">
    <source>
        <dbReference type="Google" id="ProtNLM"/>
    </source>
</evidence>
<evidence type="ECO:0000313" key="1">
    <source>
        <dbReference type="EMBL" id="ELR69563.1"/>
    </source>
</evidence>
<gene>
    <name evidence="1" type="ORF">C900_04788</name>
</gene>
<name>L8JMU5_9BACT</name>
<dbReference type="RefSeq" id="WP_009581938.1">
    <property type="nucleotide sequence ID" value="NZ_AMZN01000070.1"/>
</dbReference>
<dbReference type="Proteomes" id="UP000011135">
    <property type="component" value="Unassembled WGS sequence"/>
</dbReference>
<reference evidence="1 2" key="1">
    <citation type="submission" date="2012-12" db="EMBL/GenBank/DDBJ databases">
        <title>Genome assembly of Fulvivirga imtechensis AK7.</title>
        <authorList>
            <person name="Nupur N."/>
            <person name="Khatri I."/>
            <person name="Kumar R."/>
            <person name="Subramanian S."/>
            <person name="Pinnaka A."/>
        </authorList>
    </citation>
    <scope>NUCLEOTIDE SEQUENCE [LARGE SCALE GENOMIC DNA]</scope>
    <source>
        <strain evidence="1 2">AK7</strain>
    </source>
</reference>
<dbReference type="eggNOG" id="ENOG5032WA1">
    <property type="taxonomic scope" value="Bacteria"/>
</dbReference>
<dbReference type="PROSITE" id="PS51257">
    <property type="entry name" value="PROKAR_LIPOPROTEIN"/>
    <property type="match status" value="1"/>
</dbReference>
<evidence type="ECO:0000313" key="2">
    <source>
        <dbReference type="Proteomes" id="UP000011135"/>
    </source>
</evidence>
<dbReference type="OrthoDB" id="980982at2"/>
<protein>
    <recommendedName>
        <fullName evidence="3">Lipoprotein</fullName>
    </recommendedName>
</protein>
<dbReference type="AlphaFoldDB" id="L8JMU5"/>
<comment type="caution">
    <text evidence="1">The sequence shown here is derived from an EMBL/GenBank/DDBJ whole genome shotgun (WGS) entry which is preliminary data.</text>
</comment>